<evidence type="ECO:0000256" key="6">
    <source>
        <dbReference type="ARBA" id="ARBA00022729"/>
    </source>
</evidence>
<evidence type="ECO:0000256" key="2">
    <source>
        <dbReference type="ARBA" id="ARBA00012513"/>
    </source>
</evidence>
<evidence type="ECO:0000313" key="18">
    <source>
        <dbReference type="Proteomes" id="UP000193240"/>
    </source>
</evidence>
<dbReference type="Pfam" id="PF06479">
    <property type="entry name" value="Ribonuc_2-5A"/>
    <property type="match status" value="1"/>
</dbReference>
<keyword evidence="7" id="KW-0547">Nucleotide-binding</keyword>
<reference evidence="17 18" key="1">
    <citation type="journal article" date="2017" name="Genome Announc.">
        <title>Genome sequence of the saprophytic ascomycete Epicoccum nigrum ICMP 19927 strain isolated from New Zealand.</title>
        <authorList>
            <person name="Fokin M."/>
            <person name="Fleetwood D."/>
            <person name="Weir B.S."/>
            <person name="Villas-Boas S.G."/>
        </authorList>
    </citation>
    <scope>NUCLEOTIDE SEQUENCE [LARGE SCALE GENOMIC DNA]</scope>
    <source>
        <strain evidence="17 18">ICMP 19927</strain>
    </source>
</reference>
<dbReference type="SUPFAM" id="SSF50998">
    <property type="entry name" value="Quinoprotein alcohol dehydrogenase-like"/>
    <property type="match status" value="1"/>
</dbReference>
<dbReference type="Gene3D" id="1.20.1440.180">
    <property type="entry name" value="KEN domain"/>
    <property type="match status" value="1"/>
</dbReference>
<comment type="catalytic activity">
    <reaction evidence="11">
        <text>L-threonyl-[protein] + ATP = O-phospho-L-threonyl-[protein] + ADP + H(+)</text>
        <dbReference type="Rhea" id="RHEA:46608"/>
        <dbReference type="Rhea" id="RHEA-COMP:11060"/>
        <dbReference type="Rhea" id="RHEA-COMP:11605"/>
        <dbReference type="ChEBI" id="CHEBI:15378"/>
        <dbReference type="ChEBI" id="CHEBI:30013"/>
        <dbReference type="ChEBI" id="CHEBI:30616"/>
        <dbReference type="ChEBI" id="CHEBI:61977"/>
        <dbReference type="ChEBI" id="CHEBI:456216"/>
        <dbReference type="EC" id="2.7.11.1"/>
    </reaction>
    <physiologicalReaction direction="left-to-right" evidence="11">
        <dbReference type="Rhea" id="RHEA:46609"/>
    </physiologicalReaction>
</comment>
<feature type="compositionally biased region" description="Polar residues" evidence="13">
    <location>
        <begin position="671"/>
        <end position="683"/>
    </location>
</feature>
<sequence length="1228" mass="137076">MPRPRRPPGAGLTLTTLLAIVILGPSFLAVAQQQQQPPRSVLAQTIHPNHGKSTHSQESVGHVARHRPNSPVFAHDESAIATHVSSAPAVSAVRAPTAINAATGALAPSARSLQDWEVEDFVLLATVDGRIHARDRYTGQEIWELTGQPMLETIYNVSDGTAKLQDQPFVWIVEPKEDGALYFLTPGPYPALHRLGMTVKQLANMAPYSSEDPALPVVYNVEKSTFMLVVEAASGKIKKSFSPSGTYSVDDESCVPKSRDYFYAHERECSGSINLGQTQYTISIHNKQTNEHICTIKYAEWAPNNRDRDLQMQYSTTMDNQYIYSRYNGEVIALDHNRLGKSRLKPLFRQELPYPVARVFDVARPTSDDSAEPALILLPQPPGKAGSEETAKHVWLNTTETGAWYALSEQNYPVVTDGAPEAPCYMQNDLLDWDGPHSLPDQKSLVGVHKLDNRLETPSRYLAIAAPTAYHPEEGQPISRPPETSPMERPLIDAPPRSETMIETRAAAVYTILLCFLVMAGTVSVMKYPPQLDKLMKIFAKSSEARKNMEVPLSASASVTSFPEADIKVDAQSEPKAEAQPETELDIQSTTKPDIQIETESEVNPEVVAEAVTDSSVVGTLAPELPILEAVSPPEPTQEVVVDAPVTPEPKEKKVVTFDIPEDDEDLEPLSRTTTIDQSSPTEGDSDEATPVPAGKTTSATSNGSTEGVAQDPNSATATPTKKKKTHRGKRGGRKLNKNQQKEEDDVDRIVDAAKKLDPTPTLHPDEVTMNGDDMQDVSNIKRIGKLTIDQDKLLGNGSGGTFVFEGKWNDRDVAIKRMLPQYFGLAEQEVKLLQESDLHPNVIRYFDDEKDENFLYIAVEMCQASLFDLFRDGRPGEDLTDPQRRLVNEINRDVPRALYQLANGLNHLHSLRIIHRDIKPQNILIAYPQRTQNKGPRLVISDFGLCKTLPDNVSTLIGTTGNAGTVGWKAPELISQPRDVDRGSSTGYSRDSSTSTDPVAQGVKRAVDIFSLGCVFYYVLTNGSHPFDDEEGWMQMREYNIKKEKANLEGLRMGDDSEEPYWLIQWMLKTRPEDRPTALQVMNHPFFWSAEKRLNFLCDCSDHWEREPRDPPSDHLTILEDWAEEILDKRMNFLAKLDTAFINSLGKQRKYTGDRILDLLRALRNKKNHYEDMEENVKAKVGPLPHGYLRYWTTKFPTLLMSCYEAVQQCGLENAPRFKPYFEGQTM</sequence>
<keyword evidence="3" id="KW-0723">Serine/threonine-protein kinase</keyword>
<evidence type="ECO:0000256" key="7">
    <source>
        <dbReference type="ARBA" id="ARBA00022741"/>
    </source>
</evidence>
<dbReference type="Pfam" id="PF00069">
    <property type="entry name" value="Pkinase"/>
    <property type="match status" value="1"/>
</dbReference>
<evidence type="ECO:0000256" key="10">
    <source>
        <dbReference type="ARBA" id="ARBA00022989"/>
    </source>
</evidence>
<dbReference type="AlphaFoldDB" id="A0A1Y2MFJ6"/>
<keyword evidence="8" id="KW-0418">Kinase</keyword>
<feature type="compositionally biased region" description="Basic residues" evidence="13">
    <location>
        <begin position="721"/>
        <end position="737"/>
    </location>
</feature>
<accession>A0A1Y2MFJ6</accession>
<dbReference type="CDD" id="cd10422">
    <property type="entry name" value="RNase_Ire1"/>
    <property type="match status" value="1"/>
</dbReference>
<dbReference type="EC" id="2.7.11.1" evidence="2"/>
<dbReference type="Gene3D" id="3.30.200.20">
    <property type="entry name" value="Phosphorylase Kinase, domain 1"/>
    <property type="match status" value="1"/>
</dbReference>
<evidence type="ECO:0000259" key="16">
    <source>
        <dbReference type="PROSITE" id="PS51392"/>
    </source>
</evidence>
<dbReference type="FunFam" id="3.30.200.20:FF:000077">
    <property type="entry name" value="Putative Serine/threonine-protein kinase/endoribonuclease IRE1"/>
    <property type="match status" value="1"/>
</dbReference>
<dbReference type="OMA" id="QCYEKDY"/>
<name>A0A1Y2MFJ6_EPING</name>
<evidence type="ECO:0000256" key="3">
    <source>
        <dbReference type="ARBA" id="ARBA00022527"/>
    </source>
</evidence>
<keyword evidence="10" id="KW-0472">Membrane</keyword>
<feature type="signal peptide" evidence="14">
    <location>
        <begin position="1"/>
        <end position="31"/>
    </location>
</feature>
<feature type="domain" description="Protein kinase" evidence="15">
    <location>
        <begin position="789"/>
        <end position="1088"/>
    </location>
</feature>
<comment type="subcellular location">
    <subcellularLocation>
        <location evidence="1">Membrane</location>
        <topology evidence="1">Single-pass membrane protein</topology>
    </subcellularLocation>
</comment>
<dbReference type="InterPro" id="IPR038357">
    <property type="entry name" value="KEN_sf"/>
</dbReference>
<dbReference type="GO" id="GO:0004674">
    <property type="term" value="F:protein serine/threonine kinase activity"/>
    <property type="evidence" value="ECO:0007669"/>
    <property type="project" value="UniProtKB-KW"/>
</dbReference>
<dbReference type="GO" id="GO:0004521">
    <property type="term" value="F:RNA endonuclease activity"/>
    <property type="evidence" value="ECO:0007669"/>
    <property type="project" value="InterPro"/>
</dbReference>
<dbReference type="InterPro" id="IPR000719">
    <property type="entry name" value="Prot_kinase_dom"/>
</dbReference>
<dbReference type="Proteomes" id="UP000193240">
    <property type="component" value="Unassembled WGS sequence"/>
</dbReference>
<dbReference type="GO" id="GO:0051082">
    <property type="term" value="F:unfolded protein binding"/>
    <property type="evidence" value="ECO:0007669"/>
    <property type="project" value="TreeGrafter"/>
</dbReference>
<evidence type="ECO:0000256" key="5">
    <source>
        <dbReference type="ARBA" id="ARBA00022692"/>
    </source>
</evidence>
<feature type="chain" id="PRO_5012802123" description="non-specific serine/threonine protein kinase" evidence="14">
    <location>
        <begin position="32"/>
        <end position="1228"/>
    </location>
</feature>
<feature type="region of interest" description="Disordered" evidence="13">
    <location>
        <begin position="630"/>
        <end position="747"/>
    </location>
</feature>
<feature type="region of interest" description="Disordered" evidence="13">
    <location>
        <begin position="471"/>
        <end position="494"/>
    </location>
</feature>
<keyword evidence="18" id="KW-1185">Reference proteome</keyword>
<dbReference type="SMART" id="SM00220">
    <property type="entry name" value="S_TKc"/>
    <property type="match status" value="1"/>
</dbReference>
<evidence type="ECO:0000256" key="9">
    <source>
        <dbReference type="ARBA" id="ARBA00022840"/>
    </source>
</evidence>
<dbReference type="EMBL" id="KZ107838">
    <property type="protein sequence ID" value="OSS54860.1"/>
    <property type="molecule type" value="Genomic_DNA"/>
</dbReference>
<dbReference type="GO" id="GO:0036498">
    <property type="term" value="P:IRE1-mediated unfolded protein response"/>
    <property type="evidence" value="ECO:0007669"/>
    <property type="project" value="TreeGrafter"/>
</dbReference>
<dbReference type="InterPro" id="IPR008271">
    <property type="entry name" value="Ser/Thr_kinase_AS"/>
</dbReference>
<organism evidence="17 18">
    <name type="scientific">Epicoccum nigrum</name>
    <name type="common">Soil fungus</name>
    <name type="synonym">Epicoccum purpurascens</name>
    <dbReference type="NCBI Taxonomy" id="105696"/>
    <lineage>
        <taxon>Eukaryota</taxon>
        <taxon>Fungi</taxon>
        <taxon>Dikarya</taxon>
        <taxon>Ascomycota</taxon>
        <taxon>Pezizomycotina</taxon>
        <taxon>Dothideomycetes</taxon>
        <taxon>Pleosporomycetidae</taxon>
        <taxon>Pleosporales</taxon>
        <taxon>Pleosporineae</taxon>
        <taxon>Didymellaceae</taxon>
        <taxon>Epicoccum</taxon>
    </lineage>
</organism>
<dbReference type="InterPro" id="IPR011047">
    <property type="entry name" value="Quinoprotein_ADH-like_sf"/>
</dbReference>
<dbReference type="PANTHER" id="PTHR13954:SF6">
    <property type="entry name" value="NON-SPECIFIC SERINE_THREONINE PROTEIN KINASE"/>
    <property type="match status" value="1"/>
</dbReference>
<evidence type="ECO:0000256" key="11">
    <source>
        <dbReference type="ARBA" id="ARBA00048659"/>
    </source>
</evidence>
<gene>
    <name evidence="17" type="ORF">B5807_01796</name>
</gene>
<keyword evidence="5" id="KW-0812">Transmembrane</keyword>
<feature type="compositionally biased region" description="Low complexity" evidence="13">
    <location>
        <begin position="984"/>
        <end position="998"/>
    </location>
</feature>
<dbReference type="GO" id="GO:0070059">
    <property type="term" value="P:intrinsic apoptotic signaling pathway in response to endoplasmic reticulum stress"/>
    <property type="evidence" value="ECO:0007669"/>
    <property type="project" value="TreeGrafter"/>
</dbReference>
<feature type="compositionally biased region" description="Polar residues" evidence="13">
    <location>
        <begin position="696"/>
        <end position="715"/>
    </location>
</feature>
<dbReference type="STRING" id="105696.A0A1Y2MFJ6"/>
<keyword evidence="10" id="KW-1133">Transmembrane helix</keyword>
<comment type="catalytic activity">
    <reaction evidence="12">
        <text>L-seryl-[protein] + ATP = O-phospho-L-seryl-[protein] + ADP + H(+)</text>
        <dbReference type="Rhea" id="RHEA:17989"/>
        <dbReference type="Rhea" id="RHEA-COMP:9863"/>
        <dbReference type="Rhea" id="RHEA-COMP:11604"/>
        <dbReference type="ChEBI" id="CHEBI:15378"/>
        <dbReference type="ChEBI" id="CHEBI:29999"/>
        <dbReference type="ChEBI" id="CHEBI:30616"/>
        <dbReference type="ChEBI" id="CHEBI:83421"/>
        <dbReference type="ChEBI" id="CHEBI:456216"/>
        <dbReference type="EC" id="2.7.11.1"/>
    </reaction>
    <physiologicalReaction direction="left-to-right" evidence="12">
        <dbReference type="Rhea" id="RHEA:17990"/>
    </physiologicalReaction>
</comment>
<evidence type="ECO:0000313" key="17">
    <source>
        <dbReference type="EMBL" id="OSS54860.1"/>
    </source>
</evidence>
<dbReference type="SMART" id="SM00580">
    <property type="entry name" value="PUG"/>
    <property type="match status" value="1"/>
</dbReference>
<evidence type="ECO:0000256" key="8">
    <source>
        <dbReference type="ARBA" id="ARBA00022777"/>
    </source>
</evidence>
<dbReference type="GO" id="GO:0005524">
    <property type="term" value="F:ATP binding"/>
    <property type="evidence" value="ECO:0007669"/>
    <property type="project" value="UniProtKB-KW"/>
</dbReference>
<keyword evidence="9" id="KW-0067">ATP-binding</keyword>
<dbReference type="SUPFAM" id="SSF56112">
    <property type="entry name" value="Protein kinase-like (PK-like)"/>
    <property type="match status" value="1"/>
</dbReference>
<evidence type="ECO:0000256" key="13">
    <source>
        <dbReference type="SAM" id="MobiDB-lite"/>
    </source>
</evidence>
<dbReference type="CDD" id="cd09769">
    <property type="entry name" value="Luminal_IRE1"/>
    <property type="match status" value="1"/>
</dbReference>
<protein>
    <recommendedName>
        <fullName evidence="2">non-specific serine/threonine protein kinase</fullName>
        <ecNumber evidence="2">2.7.11.1</ecNumber>
    </recommendedName>
</protein>
<dbReference type="PROSITE" id="PS51392">
    <property type="entry name" value="KEN"/>
    <property type="match status" value="1"/>
</dbReference>
<evidence type="ECO:0000256" key="14">
    <source>
        <dbReference type="SAM" id="SignalP"/>
    </source>
</evidence>
<dbReference type="InterPro" id="IPR045133">
    <property type="entry name" value="IRE1/2-like"/>
</dbReference>
<dbReference type="InterPro" id="IPR010513">
    <property type="entry name" value="KEN_dom"/>
</dbReference>
<evidence type="ECO:0000256" key="4">
    <source>
        <dbReference type="ARBA" id="ARBA00022679"/>
    </source>
</evidence>
<dbReference type="GO" id="GO:0006397">
    <property type="term" value="P:mRNA processing"/>
    <property type="evidence" value="ECO:0007669"/>
    <property type="project" value="InterPro"/>
</dbReference>
<dbReference type="PROSITE" id="PS50011">
    <property type="entry name" value="PROTEIN_KINASE_DOM"/>
    <property type="match status" value="1"/>
</dbReference>
<keyword evidence="6 14" id="KW-0732">Signal</keyword>
<evidence type="ECO:0000256" key="1">
    <source>
        <dbReference type="ARBA" id="ARBA00004167"/>
    </source>
</evidence>
<dbReference type="GO" id="GO:1990604">
    <property type="term" value="C:IRE1-TRAF2-ASK1 complex"/>
    <property type="evidence" value="ECO:0007669"/>
    <property type="project" value="TreeGrafter"/>
</dbReference>
<dbReference type="CDD" id="cd13982">
    <property type="entry name" value="STKc_IRE1"/>
    <property type="match status" value="1"/>
</dbReference>
<evidence type="ECO:0000256" key="12">
    <source>
        <dbReference type="ARBA" id="ARBA00048977"/>
    </source>
</evidence>
<feature type="region of interest" description="Disordered" evidence="13">
    <location>
        <begin position="975"/>
        <end position="1000"/>
    </location>
</feature>
<proteinExistence type="predicted"/>
<feature type="domain" description="KEN" evidence="16">
    <location>
        <begin position="1091"/>
        <end position="1225"/>
    </location>
</feature>
<dbReference type="PROSITE" id="PS00108">
    <property type="entry name" value="PROTEIN_KINASE_ST"/>
    <property type="match status" value="1"/>
</dbReference>
<dbReference type="Gene3D" id="1.10.510.10">
    <property type="entry name" value="Transferase(Phosphotransferase) domain 1"/>
    <property type="match status" value="1"/>
</dbReference>
<dbReference type="InterPro" id="IPR011009">
    <property type="entry name" value="Kinase-like_dom_sf"/>
</dbReference>
<evidence type="ECO:0000259" key="15">
    <source>
        <dbReference type="PROSITE" id="PS50011"/>
    </source>
</evidence>
<keyword evidence="4" id="KW-0808">Transferase</keyword>
<dbReference type="InParanoid" id="A0A1Y2MFJ6"/>
<dbReference type="FunCoup" id="A0A1Y2MFJ6">
    <property type="interactions" value="122"/>
</dbReference>
<dbReference type="PANTHER" id="PTHR13954">
    <property type="entry name" value="IRE1-RELATED"/>
    <property type="match status" value="1"/>
</dbReference>